<dbReference type="RefSeq" id="WP_046466475.1">
    <property type="nucleotide sequence ID" value="NZ_JAUOQO010000002.1"/>
</dbReference>
<evidence type="ECO:0000256" key="1">
    <source>
        <dbReference type="SAM" id="Phobius"/>
    </source>
</evidence>
<keyword evidence="1" id="KW-0812">Transmembrane</keyword>
<keyword evidence="1" id="KW-0472">Membrane</keyword>
<dbReference type="NCBIfam" id="NF033835">
    <property type="entry name" value="VraH_fam"/>
    <property type="match status" value="1"/>
</dbReference>
<accession>A0AAW7YL58</accession>
<dbReference type="Proteomes" id="UP001170310">
    <property type="component" value="Unassembled WGS sequence"/>
</dbReference>
<evidence type="ECO:0000313" key="3">
    <source>
        <dbReference type="Proteomes" id="UP001170310"/>
    </source>
</evidence>
<comment type="caution">
    <text evidence="2">The sequence shown here is derived from an EMBL/GenBank/DDBJ whole genome shotgun (WGS) entry which is preliminary data.</text>
</comment>
<sequence>MSLKQIWNYLLNKKWNIEDIIFLALFIFLGSIFTTPILGVPIGVIAYLFLMADDFD</sequence>
<proteinExistence type="predicted"/>
<name>A0AAW7YL58_9STAP</name>
<dbReference type="AlphaFoldDB" id="A0AAW7YL58"/>
<reference evidence="2" key="1">
    <citation type="submission" date="2023-07" db="EMBL/GenBank/DDBJ databases">
        <title>Genome content predicts the carbon catabolic preferences of heterotrophic bacteria.</title>
        <authorList>
            <person name="Gralka M."/>
        </authorList>
    </citation>
    <scope>NUCLEOTIDE SEQUENCE</scope>
    <source>
        <strain evidence="2">E2R20</strain>
    </source>
</reference>
<dbReference type="EMBL" id="JAUOQO010000002">
    <property type="protein sequence ID" value="MDO6572935.1"/>
    <property type="molecule type" value="Genomic_DNA"/>
</dbReference>
<evidence type="ECO:0000313" key="2">
    <source>
        <dbReference type="EMBL" id="MDO6572935.1"/>
    </source>
</evidence>
<dbReference type="InterPro" id="IPR049869">
    <property type="entry name" value="VraH"/>
</dbReference>
<protein>
    <submittedName>
        <fullName evidence="2">VraH family protein</fullName>
    </submittedName>
</protein>
<gene>
    <name evidence="2" type="ORF">Q4528_02070</name>
</gene>
<keyword evidence="1" id="KW-1133">Transmembrane helix</keyword>
<organism evidence="2 3">
    <name type="scientific">Staphylococcus pasteuri_A</name>
    <dbReference type="NCBI Taxonomy" id="3062664"/>
    <lineage>
        <taxon>Bacteria</taxon>
        <taxon>Bacillati</taxon>
        <taxon>Bacillota</taxon>
        <taxon>Bacilli</taxon>
        <taxon>Bacillales</taxon>
        <taxon>Staphylococcaceae</taxon>
        <taxon>Staphylococcus</taxon>
    </lineage>
</organism>
<feature type="transmembrane region" description="Helical" evidence="1">
    <location>
        <begin position="20"/>
        <end position="50"/>
    </location>
</feature>
<keyword evidence="3" id="KW-1185">Reference proteome</keyword>